<feature type="non-terminal residue" evidence="1">
    <location>
        <position position="158"/>
    </location>
</feature>
<dbReference type="PROSITE" id="PS00141">
    <property type="entry name" value="ASP_PROTEASE"/>
    <property type="match status" value="1"/>
</dbReference>
<dbReference type="GO" id="GO:0006508">
    <property type="term" value="P:proteolysis"/>
    <property type="evidence" value="ECO:0007669"/>
    <property type="project" value="InterPro"/>
</dbReference>
<protein>
    <submittedName>
        <fullName evidence="1">Uncharacterized protein</fullName>
    </submittedName>
</protein>
<dbReference type="SUPFAM" id="SSF50630">
    <property type="entry name" value="Acid proteases"/>
    <property type="match status" value="1"/>
</dbReference>
<dbReference type="AlphaFoldDB" id="A0A820P083"/>
<proteinExistence type="predicted"/>
<sequence length="158" mass="17769">MPKFSVTESSRDGVDSGQHNINPLKSPIIFINALVNKYQLRILVDTGATKTFISNRIVHRITSKKDILKQPYSFLLADGLAPFRVLGNVNLTIQFDSLVTTIDAHIAEFLCTDMIIGMDYINKYNLNINVKRQVITIESNQSLVEVPIIRPTKSIKIP</sequence>
<gene>
    <name evidence="1" type="ORF">UXM345_LOCUS38051</name>
</gene>
<dbReference type="Pfam" id="PF13975">
    <property type="entry name" value="gag-asp_proteas"/>
    <property type="match status" value="1"/>
</dbReference>
<dbReference type="InterPro" id="IPR001969">
    <property type="entry name" value="Aspartic_peptidase_AS"/>
</dbReference>
<evidence type="ECO:0000313" key="1">
    <source>
        <dbReference type="EMBL" id="CAF4396777.1"/>
    </source>
</evidence>
<accession>A0A820P083</accession>
<dbReference type="GO" id="GO:0004190">
    <property type="term" value="F:aspartic-type endopeptidase activity"/>
    <property type="evidence" value="ECO:0007669"/>
    <property type="project" value="InterPro"/>
</dbReference>
<comment type="caution">
    <text evidence="1">The sequence shown here is derived from an EMBL/GenBank/DDBJ whole genome shotgun (WGS) entry which is preliminary data.</text>
</comment>
<dbReference type="CDD" id="cd00303">
    <property type="entry name" value="retropepsin_like"/>
    <property type="match status" value="1"/>
</dbReference>
<organism evidence="1 2">
    <name type="scientific">Rotaria magnacalcarata</name>
    <dbReference type="NCBI Taxonomy" id="392030"/>
    <lineage>
        <taxon>Eukaryota</taxon>
        <taxon>Metazoa</taxon>
        <taxon>Spiralia</taxon>
        <taxon>Gnathifera</taxon>
        <taxon>Rotifera</taxon>
        <taxon>Eurotatoria</taxon>
        <taxon>Bdelloidea</taxon>
        <taxon>Philodinida</taxon>
        <taxon>Philodinidae</taxon>
        <taxon>Rotaria</taxon>
    </lineage>
</organism>
<dbReference type="EMBL" id="CAJOBF010023752">
    <property type="protein sequence ID" value="CAF4396777.1"/>
    <property type="molecule type" value="Genomic_DNA"/>
</dbReference>
<dbReference type="InterPro" id="IPR021109">
    <property type="entry name" value="Peptidase_aspartic_dom_sf"/>
</dbReference>
<name>A0A820P083_9BILA</name>
<dbReference type="Proteomes" id="UP000663842">
    <property type="component" value="Unassembled WGS sequence"/>
</dbReference>
<evidence type="ECO:0000313" key="2">
    <source>
        <dbReference type="Proteomes" id="UP000663842"/>
    </source>
</evidence>
<reference evidence="1" key="1">
    <citation type="submission" date="2021-02" db="EMBL/GenBank/DDBJ databases">
        <authorList>
            <person name="Nowell W R."/>
        </authorList>
    </citation>
    <scope>NUCLEOTIDE SEQUENCE</scope>
</reference>
<dbReference type="Gene3D" id="2.40.70.10">
    <property type="entry name" value="Acid Proteases"/>
    <property type="match status" value="1"/>
</dbReference>